<evidence type="ECO:0000256" key="8">
    <source>
        <dbReference type="ARBA" id="ARBA00022989"/>
    </source>
</evidence>
<reference evidence="13" key="2">
    <citation type="submission" date="2020-09" db="EMBL/GenBank/DDBJ databases">
        <authorList>
            <person name="Sun Q."/>
            <person name="Kim S."/>
        </authorList>
    </citation>
    <scope>NUCLEOTIDE SEQUENCE</scope>
    <source>
        <strain evidence="13">KCTC 32296</strain>
    </source>
</reference>
<dbReference type="NCBIfam" id="TIGR01352">
    <property type="entry name" value="tonB_Cterm"/>
    <property type="match status" value="1"/>
</dbReference>
<keyword evidence="9 11" id="KW-0472">Membrane</keyword>
<reference evidence="13" key="1">
    <citation type="journal article" date="2014" name="Int. J. Syst. Evol. Microbiol.">
        <title>Complete genome sequence of Corynebacterium casei LMG S-19264T (=DSM 44701T), isolated from a smear-ripened cheese.</title>
        <authorList>
            <consortium name="US DOE Joint Genome Institute (JGI-PGF)"/>
            <person name="Walter F."/>
            <person name="Albersmeier A."/>
            <person name="Kalinowski J."/>
            <person name="Ruckert C."/>
        </authorList>
    </citation>
    <scope>NUCLEOTIDE SEQUENCE</scope>
    <source>
        <strain evidence="13">KCTC 32296</strain>
    </source>
</reference>
<organism evidence="13 14">
    <name type="scientific">Asticcacaulis endophyticus</name>
    <dbReference type="NCBI Taxonomy" id="1395890"/>
    <lineage>
        <taxon>Bacteria</taxon>
        <taxon>Pseudomonadati</taxon>
        <taxon>Pseudomonadota</taxon>
        <taxon>Alphaproteobacteria</taxon>
        <taxon>Caulobacterales</taxon>
        <taxon>Caulobacteraceae</taxon>
        <taxon>Asticcacaulis</taxon>
    </lineage>
</organism>
<feature type="region of interest" description="Disordered" evidence="10">
    <location>
        <begin position="1"/>
        <end position="26"/>
    </location>
</feature>
<dbReference type="SUPFAM" id="SSF74653">
    <property type="entry name" value="TolA/TonB C-terminal domain"/>
    <property type="match status" value="1"/>
</dbReference>
<evidence type="ECO:0000256" key="5">
    <source>
        <dbReference type="ARBA" id="ARBA00022519"/>
    </source>
</evidence>
<evidence type="ECO:0000256" key="11">
    <source>
        <dbReference type="SAM" id="Phobius"/>
    </source>
</evidence>
<evidence type="ECO:0000256" key="4">
    <source>
        <dbReference type="ARBA" id="ARBA00022475"/>
    </source>
</evidence>
<dbReference type="PANTHER" id="PTHR33446">
    <property type="entry name" value="PROTEIN TONB-RELATED"/>
    <property type="match status" value="1"/>
</dbReference>
<keyword evidence="4" id="KW-1003">Cell membrane</keyword>
<name>A0A918PXC7_9CAUL</name>
<evidence type="ECO:0000256" key="6">
    <source>
        <dbReference type="ARBA" id="ARBA00022692"/>
    </source>
</evidence>
<dbReference type="Proteomes" id="UP000662572">
    <property type="component" value="Unassembled WGS sequence"/>
</dbReference>
<comment type="similarity">
    <text evidence="2">Belongs to the TonB family.</text>
</comment>
<feature type="compositionally biased region" description="Basic and acidic residues" evidence="10">
    <location>
        <begin position="15"/>
        <end position="25"/>
    </location>
</feature>
<evidence type="ECO:0000256" key="3">
    <source>
        <dbReference type="ARBA" id="ARBA00022448"/>
    </source>
</evidence>
<comment type="subcellular location">
    <subcellularLocation>
        <location evidence="1">Cell inner membrane</location>
        <topology evidence="1">Single-pass membrane protein</topology>
        <orientation evidence="1">Periplasmic side</orientation>
    </subcellularLocation>
</comment>
<dbReference type="GO" id="GO:0098797">
    <property type="term" value="C:plasma membrane protein complex"/>
    <property type="evidence" value="ECO:0007669"/>
    <property type="project" value="TreeGrafter"/>
</dbReference>
<dbReference type="PANTHER" id="PTHR33446:SF2">
    <property type="entry name" value="PROTEIN TONB"/>
    <property type="match status" value="1"/>
</dbReference>
<evidence type="ECO:0000256" key="1">
    <source>
        <dbReference type="ARBA" id="ARBA00004383"/>
    </source>
</evidence>
<dbReference type="GO" id="GO:0031992">
    <property type="term" value="F:energy transducer activity"/>
    <property type="evidence" value="ECO:0007669"/>
    <property type="project" value="TreeGrafter"/>
</dbReference>
<comment type="caution">
    <text evidence="13">The sequence shown here is derived from an EMBL/GenBank/DDBJ whole genome shotgun (WGS) entry which is preliminary data.</text>
</comment>
<dbReference type="RefSeq" id="WP_189485251.1">
    <property type="nucleotide sequence ID" value="NZ_BMZB01000001.1"/>
</dbReference>
<evidence type="ECO:0000259" key="12">
    <source>
        <dbReference type="PROSITE" id="PS52015"/>
    </source>
</evidence>
<evidence type="ECO:0000313" key="13">
    <source>
        <dbReference type="EMBL" id="GGZ26536.1"/>
    </source>
</evidence>
<evidence type="ECO:0000256" key="2">
    <source>
        <dbReference type="ARBA" id="ARBA00006555"/>
    </source>
</evidence>
<evidence type="ECO:0000256" key="9">
    <source>
        <dbReference type="ARBA" id="ARBA00023136"/>
    </source>
</evidence>
<dbReference type="InterPro" id="IPR006260">
    <property type="entry name" value="TonB/TolA_C"/>
</dbReference>
<gene>
    <name evidence="13" type="ORF">GCM10011273_10100</name>
</gene>
<keyword evidence="3" id="KW-0813">Transport</keyword>
<protein>
    <submittedName>
        <fullName evidence="13">Cell envelope biogenesis protein TonB</fullName>
    </submittedName>
</protein>
<dbReference type="Pfam" id="PF03544">
    <property type="entry name" value="TonB_C"/>
    <property type="match status" value="1"/>
</dbReference>
<sequence>MGVQAAFAPNIGPKTRPDTKPETGRALKPSAVKAARVSPLAIAVALSIAVHAGIGLYFVTMRFVAPPAQASLDEAMLVEMYLPQIEPDKPKPSPTPPVPQPVAMSPIKTRTVDVPVVSDVAPLVMAAVESPKTVAAAPVVAQPSPVPAPAAERFVEVDVDQALSRNPAPPYPPKSVQMREQGVVWLRLMVRADGGVGEVQVKTSSGSMRLDGAARQAVKTWKFTPARRNGQVVESWVNVPIRFNLKS</sequence>
<evidence type="ECO:0000256" key="7">
    <source>
        <dbReference type="ARBA" id="ARBA00022927"/>
    </source>
</evidence>
<accession>A0A918PXC7</accession>
<evidence type="ECO:0000256" key="10">
    <source>
        <dbReference type="SAM" id="MobiDB-lite"/>
    </source>
</evidence>
<dbReference type="EMBL" id="BMZB01000001">
    <property type="protein sequence ID" value="GGZ26536.1"/>
    <property type="molecule type" value="Genomic_DNA"/>
</dbReference>
<keyword evidence="14" id="KW-1185">Reference proteome</keyword>
<feature type="domain" description="TonB C-terminal" evidence="12">
    <location>
        <begin position="156"/>
        <end position="247"/>
    </location>
</feature>
<feature type="transmembrane region" description="Helical" evidence="11">
    <location>
        <begin position="37"/>
        <end position="59"/>
    </location>
</feature>
<keyword evidence="7" id="KW-0653">Protein transport</keyword>
<keyword evidence="6 11" id="KW-0812">Transmembrane</keyword>
<proteinExistence type="inferred from homology"/>
<keyword evidence="8 11" id="KW-1133">Transmembrane helix</keyword>
<dbReference type="PROSITE" id="PS52015">
    <property type="entry name" value="TONB_CTD"/>
    <property type="match status" value="1"/>
</dbReference>
<dbReference type="GO" id="GO:0015031">
    <property type="term" value="P:protein transport"/>
    <property type="evidence" value="ECO:0007669"/>
    <property type="project" value="UniProtKB-KW"/>
</dbReference>
<dbReference type="AlphaFoldDB" id="A0A918PXC7"/>
<keyword evidence="5" id="KW-0997">Cell inner membrane</keyword>
<evidence type="ECO:0000313" key="14">
    <source>
        <dbReference type="Proteomes" id="UP000662572"/>
    </source>
</evidence>
<dbReference type="GO" id="GO:0055085">
    <property type="term" value="P:transmembrane transport"/>
    <property type="evidence" value="ECO:0007669"/>
    <property type="project" value="InterPro"/>
</dbReference>
<dbReference type="InterPro" id="IPR037682">
    <property type="entry name" value="TonB_C"/>
</dbReference>
<dbReference type="InterPro" id="IPR051045">
    <property type="entry name" value="TonB-dependent_transducer"/>
</dbReference>
<dbReference type="Gene3D" id="3.30.1150.10">
    <property type="match status" value="1"/>
</dbReference>